<accession>A0ABQ3AT38</accession>
<proteinExistence type="predicted"/>
<protein>
    <recommendedName>
        <fullName evidence="3">ABC transporter permease</fullName>
    </recommendedName>
</protein>
<organism evidence="1 2">
    <name type="scientific">Cellvibrio zantedeschiae</name>
    <dbReference type="NCBI Taxonomy" id="1237077"/>
    <lineage>
        <taxon>Bacteria</taxon>
        <taxon>Pseudomonadati</taxon>
        <taxon>Pseudomonadota</taxon>
        <taxon>Gammaproteobacteria</taxon>
        <taxon>Cellvibrionales</taxon>
        <taxon>Cellvibrionaceae</taxon>
        <taxon>Cellvibrio</taxon>
    </lineage>
</organism>
<evidence type="ECO:0000313" key="2">
    <source>
        <dbReference type="Proteomes" id="UP000619761"/>
    </source>
</evidence>
<evidence type="ECO:0000313" key="1">
    <source>
        <dbReference type="EMBL" id="GGY66487.1"/>
    </source>
</evidence>
<reference evidence="2" key="1">
    <citation type="journal article" date="2019" name="Int. J. Syst. Evol. Microbiol.">
        <title>The Global Catalogue of Microorganisms (GCM) 10K type strain sequencing project: providing services to taxonomists for standard genome sequencing and annotation.</title>
        <authorList>
            <consortium name="The Broad Institute Genomics Platform"/>
            <consortium name="The Broad Institute Genome Sequencing Center for Infectious Disease"/>
            <person name="Wu L."/>
            <person name="Ma J."/>
        </authorList>
    </citation>
    <scope>NUCLEOTIDE SEQUENCE [LARGE SCALE GENOMIC DNA]</scope>
    <source>
        <strain evidence="2">KCTC 32239</strain>
    </source>
</reference>
<dbReference type="EMBL" id="BMYZ01000001">
    <property type="protein sequence ID" value="GGY66487.1"/>
    <property type="molecule type" value="Genomic_DNA"/>
</dbReference>
<evidence type="ECO:0008006" key="3">
    <source>
        <dbReference type="Google" id="ProtNLM"/>
    </source>
</evidence>
<comment type="caution">
    <text evidence="1">The sequence shown here is derived from an EMBL/GenBank/DDBJ whole genome shotgun (WGS) entry which is preliminary data.</text>
</comment>
<gene>
    <name evidence="1" type="ORF">GCM10011613_08030</name>
</gene>
<keyword evidence="2" id="KW-1185">Reference proteome</keyword>
<sequence>MLMGDILPFKRPSPFEKHKGKTLCKSGFHKWKIKTDKKFDVKEGKLVTVFECERCGATKVEAR</sequence>
<name>A0ABQ3AT38_9GAMM</name>
<dbReference type="Proteomes" id="UP000619761">
    <property type="component" value="Unassembled WGS sequence"/>
</dbReference>